<name>A0A553FSY5_9CORY</name>
<dbReference type="AlphaFoldDB" id="A0A553FSY5"/>
<evidence type="ECO:0000313" key="2">
    <source>
        <dbReference type="EMBL" id="TRX60364.1"/>
    </source>
</evidence>
<sequence>MMSWILLIVVLIALVIIGTWAWGTIVGRGTVMEAPDTAVDTNEENLRALEEGRFDDLRFDVVTRGYRQDQVDALLAAVERRLGAESVASDGSADDSAEPSAAGEATSLPLSAEKELD</sequence>
<comment type="caution">
    <text evidence="2">The sequence shown here is derived from an EMBL/GenBank/DDBJ whole genome shotgun (WGS) entry which is preliminary data.</text>
</comment>
<feature type="region of interest" description="Disordered" evidence="1">
    <location>
        <begin position="86"/>
        <end position="117"/>
    </location>
</feature>
<dbReference type="Proteomes" id="UP000320443">
    <property type="component" value="Unassembled WGS sequence"/>
</dbReference>
<gene>
    <name evidence="2" type="ORF">FNY97_09355</name>
</gene>
<reference evidence="2 3" key="1">
    <citation type="submission" date="2019-07" db="EMBL/GenBank/DDBJ databases">
        <title>Draft genome of C. aurimucosum strain 2274.</title>
        <authorList>
            <person name="Pacheco L.G.C."/>
            <person name="Aguiar E.R.G.R."/>
            <person name="Santos C.S."/>
            <person name="Rocha D.J.P.G."/>
            <person name="Sant'Anna L.O."/>
            <person name="Mattos-Guaraldi A.L."/>
            <person name="Santos L.S."/>
        </authorList>
    </citation>
    <scope>NUCLEOTIDE SEQUENCE [LARGE SCALE GENOMIC DNA]</scope>
    <source>
        <strain evidence="2 3">2274</strain>
    </source>
</reference>
<evidence type="ECO:0000256" key="1">
    <source>
        <dbReference type="SAM" id="MobiDB-lite"/>
    </source>
</evidence>
<protein>
    <submittedName>
        <fullName evidence="2">DivIVA domain-containing protein</fullName>
    </submittedName>
</protein>
<dbReference type="NCBIfam" id="TIGR03544">
    <property type="entry name" value="DivI1A_domain"/>
    <property type="match status" value="1"/>
</dbReference>
<dbReference type="EMBL" id="VKDK01000016">
    <property type="protein sequence ID" value="TRX60364.1"/>
    <property type="molecule type" value="Genomic_DNA"/>
</dbReference>
<dbReference type="InterPro" id="IPR019933">
    <property type="entry name" value="DivIVA_domain"/>
</dbReference>
<organism evidence="2 3">
    <name type="scientific">Corynebacterium hiratae</name>
    <dbReference type="NCBI Taxonomy" id="3139423"/>
    <lineage>
        <taxon>Bacteria</taxon>
        <taxon>Bacillati</taxon>
        <taxon>Actinomycetota</taxon>
        <taxon>Actinomycetes</taxon>
        <taxon>Mycobacteriales</taxon>
        <taxon>Corynebacteriaceae</taxon>
        <taxon>Corynebacterium</taxon>
    </lineage>
</organism>
<keyword evidence="3" id="KW-1185">Reference proteome</keyword>
<evidence type="ECO:0000313" key="3">
    <source>
        <dbReference type="Proteomes" id="UP000320443"/>
    </source>
</evidence>
<dbReference type="RefSeq" id="WP_049154387.1">
    <property type="nucleotide sequence ID" value="NZ_VKDK01000016.1"/>
</dbReference>
<proteinExistence type="predicted"/>
<accession>A0A553FSY5</accession>